<dbReference type="EMBL" id="CP045891">
    <property type="protein sequence ID" value="QQP58316.1"/>
    <property type="molecule type" value="Genomic_DNA"/>
</dbReference>
<dbReference type="AlphaFoldDB" id="A0A7T8KLY2"/>
<evidence type="ECO:0000313" key="2">
    <source>
        <dbReference type="Proteomes" id="UP000595437"/>
    </source>
</evidence>
<proteinExistence type="predicted"/>
<dbReference type="Proteomes" id="UP000595437">
    <property type="component" value="Chromosome 2"/>
</dbReference>
<feature type="non-terminal residue" evidence="1">
    <location>
        <position position="1"/>
    </location>
</feature>
<feature type="non-terminal residue" evidence="1">
    <location>
        <position position="55"/>
    </location>
</feature>
<evidence type="ECO:0000313" key="1">
    <source>
        <dbReference type="EMBL" id="QQP58316.1"/>
    </source>
</evidence>
<keyword evidence="2" id="KW-1185">Reference proteome</keyword>
<sequence length="55" mass="6380">YCTKETGMTHKGEPCVEECSTRGYSFNVVRKTDTSFWVLHSRGTHSKVENLEEQR</sequence>
<reference evidence="2" key="1">
    <citation type="submission" date="2021-01" db="EMBL/GenBank/DDBJ databases">
        <title>Caligus Genome Assembly.</title>
        <authorList>
            <person name="Gallardo-Escarate C."/>
        </authorList>
    </citation>
    <scope>NUCLEOTIDE SEQUENCE [LARGE SCALE GENOMIC DNA]</scope>
</reference>
<name>A0A7T8KLY2_CALRO</name>
<protein>
    <submittedName>
        <fullName evidence="1">Uncharacterized protein</fullName>
    </submittedName>
</protein>
<accession>A0A7T8KLY2</accession>
<organism evidence="1 2">
    <name type="scientific">Caligus rogercresseyi</name>
    <name type="common">Sea louse</name>
    <dbReference type="NCBI Taxonomy" id="217165"/>
    <lineage>
        <taxon>Eukaryota</taxon>
        <taxon>Metazoa</taxon>
        <taxon>Ecdysozoa</taxon>
        <taxon>Arthropoda</taxon>
        <taxon>Crustacea</taxon>
        <taxon>Multicrustacea</taxon>
        <taxon>Hexanauplia</taxon>
        <taxon>Copepoda</taxon>
        <taxon>Siphonostomatoida</taxon>
        <taxon>Caligidae</taxon>
        <taxon>Caligus</taxon>
    </lineage>
</organism>
<gene>
    <name evidence="1" type="ORF">FKW44_003589</name>
</gene>